<keyword evidence="3" id="KW-1185">Reference proteome</keyword>
<reference evidence="2 3" key="1">
    <citation type="submission" date="2024-01" db="EMBL/GenBank/DDBJ databases">
        <title>Genome assemblies of Stephania.</title>
        <authorList>
            <person name="Yang L."/>
        </authorList>
    </citation>
    <scope>NUCLEOTIDE SEQUENCE [LARGE SCALE GENOMIC DNA]</scope>
    <source>
        <strain evidence="2">YNDBR</strain>
        <tissue evidence="2">Leaf</tissue>
    </source>
</reference>
<organism evidence="2 3">
    <name type="scientific">Stephania yunnanensis</name>
    <dbReference type="NCBI Taxonomy" id="152371"/>
    <lineage>
        <taxon>Eukaryota</taxon>
        <taxon>Viridiplantae</taxon>
        <taxon>Streptophyta</taxon>
        <taxon>Embryophyta</taxon>
        <taxon>Tracheophyta</taxon>
        <taxon>Spermatophyta</taxon>
        <taxon>Magnoliopsida</taxon>
        <taxon>Ranunculales</taxon>
        <taxon>Menispermaceae</taxon>
        <taxon>Menispermoideae</taxon>
        <taxon>Cissampelideae</taxon>
        <taxon>Stephania</taxon>
    </lineage>
</organism>
<evidence type="ECO:0000256" key="1">
    <source>
        <dbReference type="SAM" id="MobiDB-lite"/>
    </source>
</evidence>
<sequence length="181" mass="19405">MTTSARHAPPLHQPPPPPVPTPSSPPTPPWRDFLQLPLSPHRPLPRSLCFVLCTDQLPSSASFNSLFVACTDLKIFSIFLTLYQLPPLISLLPSSSLSSASTASPPLSVSTPSSSTSSLSTLTASLFSVYLRCQVHYLLRPPLSLRCCLPSFALRPTVATFPSAFSTGSADAPLNHPDLSR</sequence>
<name>A0AAP0P8T2_9MAGN</name>
<dbReference type="AlphaFoldDB" id="A0AAP0P8T2"/>
<feature type="compositionally biased region" description="Pro residues" evidence="1">
    <location>
        <begin position="11"/>
        <end position="29"/>
    </location>
</feature>
<accession>A0AAP0P8T2</accession>
<proteinExistence type="predicted"/>
<evidence type="ECO:0000313" key="3">
    <source>
        <dbReference type="Proteomes" id="UP001420932"/>
    </source>
</evidence>
<feature type="region of interest" description="Disordered" evidence="1">
    <location>
        <begin position="1"/>
        <end position="32"/>
    </location>
</feature>
<dbReference type="Proteomes" id="UP001420932">
    <property type="component" value="Unassembled WGS sequence"/>
</dbReference>
<protein>
    <submittedName>
        <fullName evidence="2">Uncharacterized protein</fullName>
    </submittedName>
</protein>
<evidence type="ECO:0000313" key="2">
    <source>
        <dbReference type="EMBL" id="KAK9135398.1"/>
    </source>
</evidence>
<dbReference type="EMBL" id="JBBNAF010000006">
    <property type="protein sequence ID" value="KAK9135398.1"/>
    <property type="molecule type" value="Genomic_DNA"/>
</dbReference>
<comment type="caution">
    <text evidence="2">The sequence shown here is derived from an EMBL/GenBank/DDBJ whole genome shotgun (WGS) entry which is preliminary data.</text>
</comment>
<gene>
    <name evidence="2" type="ORF">Syun_014728</name>
</gene>